<dbReference type="RefSeq" id="WP_014477625.1">
    <property type="nucleotide sequence ID" value="NZ_CP120598.2"/>
</dbReference>
<evidence type="ECO:0000313" key="1">
    <source>
        <dbReference type="EMBL" id="KZD89447.1"/>
    </source>
</evidence>
<accession>A0AAP1E5J9</accession>
<dbReference type="AlphaFoldDB" id="A0AAP1E5J9"/>
<proteinExistence type="predicted"/>
<dbReference type="EMBL" id="LJZV01000024">
    <property type="protein sequence ID" value="KZD89447.1"/>
    <property type="molecule type" value="Genomic_DNA"/>
</dbReference>
<reference evidence="2 3" key="1">
    <citation type="submission" date="2015-09" db="EMBL/GenBank/DDBJ databases">
        <title>Spore heat resistance.</title>
        <authorList>
            <person name="Boekhorst J."/>
            <person name="Berendsen E.M."/>
            <person name="Wells-Bennik M.H."/>
            <person name="Kuipers O.P."/>
        </authorList>
    </citation>
    <scope>NUCLEOTIDE SEQUENCE [LARGE SCALE GENOMIC DNA]</scope>
    <source>
        <strain evidence="2 3">B4122</strain>
    </source>
</reference>
<dbReference type="Proteomes" id="UP000076442">
    <property type="component" value="Unassembled WGS sequence"/>
</dbReference>
<evidence type="ECO:0000313" key="2">
    <source>
        <dbReference type="EMBL" id="KZD89827.1"/>
    </source>
</evidence>
<organism evidence="2 3">
    <name type="scientific">Bacillus subtilis</name>
    <dbReference type="NCBI Taxonomy" id="1423"/>
    <lineage>
        <taxon>Bacteria</taxon>
        <taxon>Bacillati</taxon>
        <taxon>Bacillota</taxon>
        <taxon>Bacilli</taxon>
        <taxon>Bacillales</taxon>
        <taxon>Bacillaceae</taxon>
        <taxon>Bacillus</taxon>
    </lineage>
</organism>
<gene>
    <name evidence="2" type="ORF">B4122_3567</name>
    <name evidence="1" type="ORF">B4122_3833</name>
</gene>
<name>A0AAP1E5J9_BACIU</name>
<comment type="caution">
    <text evidence="2">The sequence shown here is derived from an EMBL/GenBank/DDBJ whole genome shotgun (WGS) entry which is preliminary data.</text>
</comment>
<protein>
    <submittedName>
        <fullName evidence="2">Uncharacterized protein</fullName>
    </submittedName>
</protein>
<sequence>MVPPFFPQSQYTAPAALSSVTGVPVSHYCSFSRGSQLKFKGGKANGP</sequence>
<evidence type="ECO:0000313" key="3">
    <source>
        <dbReference type="Proteomes" id="UP000076442"/>
    </source>
</evidence>
<dbReference type="EMBL" id="LJZV01000021">
    <property type="protein sequence ID" value="KZD89827.1"/>
    <property type="molecule type" value="Genomic_DNA"/>
</dbReference>